<dbReference type="EMBL" id="CACRXK020001917">
    <property type="protein sequence ID" value="CAB3991786.1"/>
    <property type="molecule type" value="Genomic_DNA"/>
</dbReference>
<feature type="compositionally biased region" description="Polar residues" evidence="1">
    <location>
        <begin position="1"/>
        <end position="29"/>
    </location>
</feature>
<keyword evidence="3" id="KW-1185">Reference proteome</keyword>
<comment type="caution">
    <text evidence="2">The sequence shown here is derived from an EMBL/GenBank/DDBJ whole genome shotgun (WGS) entry which is preliminary data.</text>
</comment>
<dbReference type="Proteomes" id="UP001152795">
    <property type="component" value="Unassembled WGS sequence"/>
</dbReference>
<accession>A0A7D9HWR3</accession>
<evidence type="ECO:0000313" key="2">
    <source>
        <dbReference type="EMBL" id="CAB3991786.1"/>
    </source>
</evidence>
<evidence type="ECO:0000256" key="1">
    <source>
        <dbReference type="SAM" id="MobiDB-lite"/>
    </source>
</evidence>
<feature type="compositionally biased region" description="Polar residues" evidence="1">
    <location>
        <begin position="95"/>
        <end position="119"/>
    </location>
</feature>
<feature type="region of interest" description="Disordered" evidence="1">
    <location>
        <begin position="237"/>
        <end position="264"/>
    </location>
</feature>
<evidence type="ECO:0000313" key="3">
    <source>
        <dbReference type="Proteomes" id="UP001152795"/>
    </source>
</evidence>
<proteinExistence type="predicted"/>
<protein>
    <submittedName>
        <fullName evidence="2">Uncharacterized protein</fullName>
    </submittedName>
</protein>
<name>A0A7D9HWR3_PARCT</name>
<feature type="region of interest" description="Disordered" evidence="1">
    <location>
        <begin position="1"/>
        <end position="125"/>
    </location>
</feature>
<reference evidence="2" key="1">
    <citation type="submission" date="2020-04" db="EMBL/GenBank/DDBJ databases">
        <authorList>
            <person name="Alioto T."/>
            <person name="Alioto T."/>
            <person name="Gomez Garrido J."/>
        </authorList>
    </citation>
    <scope>NUCLEOTIDE SEQUENCE</scope>
    <source>
        <strain evidence="2">A484AB</strain>
    </source>
</reference>
<feature type="compositionally biased region" description="Polar residues" evidence="1">
    <location>
        <begin position="249"/>
        <end position="264"/>
    </location>
</feature>
<feature type="compositionally biased region" description="Polar residues" evidence="1">
    <location>
        <begin position="43"/>
        <end position="71"/>
    </location>
</feature>
<gene>
    <name evidence="2" type="ORF">PACLA_8A002992</name>
</gene>
<organism evidence="2 3">
    <name type="scientific">Paramuricea clavata</name>
    <name type="common">Red gorgonian</name>
    <name type="synonym">Violescent sea-whip</name>
    <dbReference type="NCBI Taxonomy" id="317549"/>
    <lineage>
        <taxon>Eukaryota</taxon>
        <taxon>Metazoa</taxon>
        <taxon>Cnidaria</taxon>
        <taxon>Anthozoa</taxon>
        <taxon>Octocorallia</taxon>
        <taxon>Malacalcyonacea</taxon>
        <taxon>Plexauridae</taxon>
        <taxon>Paramuricea</taxon>
    </lineage>
</organism>
<dbReference type="AlphaFoldDB" id="A0A7D9HWR3"/>
<sequence>MQAASRNTPENPRNTGSYSQRNDNTTNAHLQAILRRSHEHLRNSGSNSQRDANTGFTHSQATLTNSQSSGKNADDVAPMETFDTESPKGGLTPSADYTSTQTADNLPENGKTQNQTANTEDGKATTKEIVMKDTYDELEKFFGKGKMEIERSNDDINMIFEHESSHWMVRFPKTFPHQPAKLYRASNRHHCSSSLPCPHHYLEKPLTNHVNILLSIEKNCQLTCQICENISKENLTPEGGPTIPVDHAAQTTDNPPENGSAQNKTVKEITMKDIHDELEKLFGQGKVEIARSYDDINMIFEHESYHWMVHFPENFPINQRSFTVN</sequence>